<keyword evidence="7 13" id="KW-1133">Transmembrane helix</keyword>
<dbReference type="PANTHER" id="PTHR22702:SF1">
    <property type="entry name" value="PROTEASE-ASSOCIATED DOMAIN-CONTAINING PROTEIN 1"/>
    <property type="match status" value="1"/>
</dbReference>
<feature type="domain" description="PA" evidence="14">
    <location>
        <begin position="58"/>
        <end position="144"/>
    </location>
</feature>
<evidence type="ECO:0000256" key="12">
    <source>
        <dbReference type="SAM" id="MobiDB-lite"/>
    </source>
</evidence>
<dbReference type="EMBL" id="CAUYUJ010015337">
    <property type="protein sequence ID" value="CAK0852733.1"/>
    <property type="molecule type" value="Genomic_DNA"/>
</dbReference>
<organism evidence="16 17">
    <name type="scientific">Prorocentrum cordatum</name>
    <dbReference type="NCBI Taxonomy" id="2364126"/>
    <lineage>
        <taxon>Eukaryota</taxon>
        <taxon>Sar</taxon>
        <taxon>Alveolata</taxon>
        <taxon>Dinophyceae</taxon>
        <taxon>Prorocentrales</taxon>
        <taxon>Prorocentraceae</taxon>
        <taxon>Prorocentrum</taxon>
    </lineage>
</organism>
<keyword evidence="6" id="KW-0106">Calcium</keyword>
<evidence type="ECO:0000313" key="17">
    <source>
        <dbReference type="Proteomes" id="UP001189429"/>
    </source>
</evidence>
<name>A0ABN9U517_9DINO</name>
<feature type="coiled-coil region" evidence="11">
    <location>
        <begin position="535"/>
        <end position="562"/>
    </location>
</feature>
<comment type="caution">
    <text evidence="16">The sequence shown here is derived from an EMBL/GenBank/DDBJ whole genome shotgun (WGS) entry which is preliminary data.</text>
</comment>
<keyword evidence="8 13" id="KW-0472">Membrane</keyword>
<evidence type="ECO:0000256" key="4">
    <source>
        <dbReference type="ARBA" id="ARBA00022729"/>
    </source>
</evidence>
<protein>
    <recommendedName>
        <fullName evidence="18">PA domain-containing protein</fullName>
    </recommendedName>
</protein>
<dbReference type="InterPro" id="IPR056858">
    <property type="entry name" value="VSR_TRX"/>
</dbReference>
<keyword evidence="11" id="KW-0175">Coiled coil</keyword>
<sequence length="729" mass="80271">MSPQHLVDQLKNHGRIDGSTATFGAPYFGQRVLGRLAYASDANRKAQHCTKDYDLDACGSSSSMPQEGENKLINIFVIRRGGCSFVTKVKIAAEKCAHAVIIVDREDSNQTAEDLKHIIVADDGYGGSIEIPSVLISREQGQHLINSLESNQQIVAELAWDIPTDHVVNVDMWISSASRESLRFLKEFAPKRRLLNSVISFTPHYAVFGMDRTNPAVFNELCTTTDGQYCAEDPDGAGPVTGKDVLEEDVRQLCIHETYKKVSNDGRVQFSQEFWDYIEHLGEECPLDGPPGDNGFGMKCSKRLMRKFGINTDTIDECAIRSKEAKLKDQREHPAWSPRALRINGVKGGVTFGEMFSWLGITLLVAFAALLLYKRYLKKEMRARERLQVRQQRLLLDQHDGSQVPLALVHEPARGAKAWWSWHEQCSREIVPTRTWDWATGAAEVADPEEDKLAQLIGLLRLSRDGEGTPACQLQLGQLRGAGRAAPASVDAAKPVTGGAAAELQEAAGQVEHLQDVELDDRPFGLEALEELEGCEIKESDKEEAANRNRALQQTFRELATTACGQLATEAPKPQRQQKAFAEHAPPQKERTTEADGQTQEGVSDVFADPAVSVLIMGSLMRQRSELNFGHGRGPCSSGSGRSWDQGVKVGIGCRATVSVVARLPASANEAQVRCHWWSSVADRLDGGRFVKVVAHQSEAVVREGRITHAQLRDNGNADMLVKIGAEPL</sequence>
<evidence type="ECO:0000256" key="7">
    <source>
        <dbReference type="ARBA" id="ARBA00022989"/>
    </source>
</evidence>
<evidence type="ECO:0000259" key="15">
    <source>
        <dbReference type="Pfam" id="PF25011"/>
    </source>
</evidence>
<evidence type="ECO:0000256" key="3">
    <source>
        <dbReference type="ARBA" id="ARBA00022692"/>
    </source>
</evidence>
<evidence type="ECO:0000256" key="11">
    <source>
        <dbReference type="SAM" id="Coils"/>
    </source>
</evidence>
<evidence type="ECO:0008006" key="18">
    <source>
        <dbReference type="Google" id="ProtNLM"/>
    </source>
</evidence>
<evidence type="ECO:0000256" key="9">
    <source>
        <dbReference type="ARBA" id="ARBA00023180"/>
    </source>
</evidence>
<comment type="subcellular location">
    <subcellularLocation>
        <location evidence="10">Endomembrane system</location>
        <topology evidence="10">Single-pass membrane protein</topology>
    </subcellularLocation>
    <subcellularLocation>
        <location evidence="1">Membrane</location>
        <topology evidence="1">Single-pass type I membrane protein</topology>
    </subcellularLocation>
</comment>
<evidence type="ECO:0000256" key="8">
    <source>
        <dbReference type="ARBA" id="ARBA00023136"/>
    </source>
</evidence>
<keyword evidence="4" id="KW-0732">Signal</keyword>
<keyword evidence="5" id="KW-0677">Repeat</keyword>
<evidence type="ECO:0000256" key="13">
    <source>
        <dbReference type="SAM" id="Phobius"/>
    </source>
</evidence>
<reference evidence="16" key="1">
    <citation type="submission" date="2023-10" db="EMBL/GenBank/DDBJ databases">
        <authorList>
            <person name="Chen Y."/>
            <person name="Shah S."/>
            <person name="Dougan E. K."/>
            <person name="Thang M."/>
            <person name="Chan C."/>
        </authorList>
    </citation>
    <scope>NUCLEOTIDE SEQUENCE [LARGE SCALE GENOMIC DNA]</scope>
</reference>
<keyword evidence="3 13" id="KW-0812">Transmembrane</keyword>
<dbReference type="Pfam" id="PF02225">
    <property type="entry name" value="PA"/>
    <property type="match status" value="1"/>
</dbReference>
<keyword evidence="2" id="KW-0245">EGF-like domain</keyword>
<feature type="domain" description="Vacuolar sorting receptor thioredoxin-like" evidence="15">
    <location>
        <begin position="173"/>
        <end position="325"/>
    </location>
</feature>
<evidence type="ECO:0000256" key="10">
    <source>
        <dbReference type="ARBA" id="ARBA00037847"/>
    </source>
</evidence>
<dbReference type="InterPro" id="IPR003137">
    <property type="entry name" value="PA_domain"/>
</dbReference>
<dbReference type="InterPro" id="IPR046450">
    <property type="entry name" value="PA_dom_sf"/>
</dbReference>
<evidence type="ECO:0000313" key="16">
    <source>
        <dbReference type="EMBL" id="CAK0852733.1"/>
    </source>
</evidence>
<dbReference type="Pfam" id="PF25011">
    <property type="entry name" value="VSR_TRX"/>
    <property type="match status" value="1"/>
</dbReference>
<accession>A0ABN9U517</accession>
<evidence type="ECO:0000256" key="6">
    <source>
        <dbReference type="ARBA" id="ARBA00022837"/>
    </source>
</evidence>
<dbReference type="Gene3D" id="3.50.30.30">
    <property type="match status" value="1"/>
</dbReference>
<evidence type="ECO:0000256" key="5">
    <source>
        <dbReference type="ARBA" id="ARBA00022737"/>
    </source>
</evidence>
<keyword evidence="17" id="KW-1185">Reference proteome</keyword>
<gene>
    <name evidence="16" type="ORF">PCOR1329_LOCUS44425</name>
</gene>
<evidence type="ECO:0000259" key="14">
    <source>
        <dbReference type="Pfam" id="PF02225"/>
    </source>
</evidence>
<dbReference type="SUPFAM" id="SSF52025">
    <property type="entry name" value="PA domain"/>
    <property type="match status" value="1"/>
</dbReference>
<proteinExistence type="predicted"/>
<dbReference type="PANTHER" id="PTHR22702">
    <property type="entry name" value="PROTEASE-ASSOCIATED DOMAIN-CONTAINING PROTEIN"/>
    <property type="match status" value="1"/>
</dbReference>
<feature type="region of interest" description="Disordered" evidence="12">
    <location>
        <begin position="569"/>
        <end position="600"/>
    </location>
</feature>
<dbReference type="Proteomes" id="UP001189429">
    <property type="component" value="Unassembled WGS sequence"/>
</dbReference>
<evidence type="ECO:0000256" key="1">
    <source>
        <dbReference type="ARBA" id="ARBA00004479"/>
    </source>
</evidence>
<feature type="transmembrane region" description="Helical" evidence="13">
    <location>
        <begin position="355"/>
        <end position="373"/>
    </location>
</feature>
<keyword evidence="9" id="KW-0325">Glycoprotein</keyword>
<evidence type="ECO:0000256" key="2">
    <source>
        <dbReference type="ARBA" id="ARBA00022536"/>
    </source>
</evidence>